<dbReference type="EMBL" id="WEKT01000003">
    <property type="protein sequence ID" value="MZI92114.1"/>
    <property type="molecule type" value="Genomic_DNA"/>
</dbReference>
<organism evidence="1 2">
    <name type="scientific">Vibrio eleionomae</name>
    <dbReference type="NCBI Taxonomy" id="2653505"/>
    <lineage>
        <taxon>Bacteria</taxon>
        <taxon>Pseudomonadati</taxon>
        <taxon>Pseudomonadota</taxon>
        <taxon>Gammaproteobacteria</taxon>
        <taxon>Vibrionales</taxon>
        <taxon>Vibrionaceae</taxon>
        <taxon>Vibrio</taxon>
    </lineage>
</organism>
<dbReference type="NCBIfam" id="NF008683">
    <property type="entry name" value="PRK11700.1-6"/>
    <property type="match status" value="1"/>
</dbReference>
<gene>
    <name evidence="1" type="ORF">F9817_02695</name>
</gene>
<protein>
    <submittedName>
        <fullName evidence="1">VOC family protein</fullName>
    </submittedName>
</protein>
<proteinExistence type="predicted"/>
<reference evidence="1 2" key="1">
    <citation type="submission" date="2019-10" db="EMBL/GenBank/DDBJ databases">
        <title>Vibrio sp. nov. isolated from a shrimp pond.</title>
        <authorList>
            <person name="Gomez-Gil B."/>
            <person name="Enciso-Ibarra J."/>
            <person name="Enciso-Ibarra K."/>
            <person name="Bolan-Mejia C."/>
        </authorList>
    </citation>
    <scope>NUCLEOTIDE SEQUENCE [LARGE SCALE GENOMIC DNA]</scope>
    <source>
        <strain evidence="1 2">CAIM 722</strain>
    </source>
</reference>
<evidence type="ECO:0000313" key="1">
    <source>
        <dbReference type="EMBL" id="MZI92114.1"/>
    </source>
</evidence>
<name>A0A7X4LHP0_9VIBR</name>
<dbReference type="GO" id="GO:0005829">
    <property type="term" value="C:cytosol"/>
    <property type="evidence" value="ECO:0007669"/>
    <property type="project" value="TreeGrafter"/>
</dbReference>
<dbReference type="Proteomes" id="UP000462621">
    <property type="component" value="Unassembled WGS sequence"/>
</dbReference>
<dbReference type="PANTHER" id="PTHR37519">
    <property type="match status" value="1"/>
</dbReference>
<comment type="caution">
    <text evidence="1">The sequence shown here is derived from an EMBL/GenBank/DDBJ whole genome shotgun (WGS) entry which is preliminary data.</text>
</comment>
<accession>A0A7X4LHP0</accession>
<dbReference type="PANTHER" id="PTHR37519:SF1">
    <property type="entry name" value="DIHYDROXYBIPHENYL DIOXYGENASE DOMAIN-CONTAINING PROTEIN"/>
    <property type="match status" value="1"/>
</dbReference>
<evidence type="ECO:0000313" key="2">
    <source>
        <dbReference type="Proteomes" id="UP000462621"/>
    </source>
</evidence>
<dbReference type="Pfam" id="PF06185">
    <property type="entry name" value="YecM"/>
    <property type="match status" value="1"/>
</dbReference>
<keyword evidence="2" id="KW-1185">Reference proteome</keyword>
<dbReference type="SUPFAM" id="SSF54593">
    <property type="entry name" value="Glyoxalase/Bleomycin resistance protein/Dihydroxybiphenyl dioxygenase"/>
    <property type="match status" value="1"/>
</dbReference>
<dbReference type="InterPro" id="IPR010393">
    <property type="entry name" value="DUF991_YecM-like"/>
</dbReference>
<dbReference type="InterPro" id="IPR029068">
    <property type="entry name" value="Glyas_Bleomycin-R_OHBP_Dase"/>
</dbReference>
<sequence>MSTPLIQAGLAPHQMLSRLDSFIEKIAAFSGHIKFDFLPYQMDHIALRINDVQLAQSAREAWGEYGQEISAAQINGRPIVVFEFFQPIQTKEWRIECLELPFPAQGKVYPTQDWEHVEFVVPSDAQTAEAYLNDLFKRFPEFAKCWPELEAKSIKTKLSSPKGEGERLANPTVAFKWQGVTIKLHPHPLKRVIESES</sequence>
<dbReference type="Gene3D" id="3.10.180.10">
    <property type="entry name" value="2,3-Dihydroxybiphenyl 1,2-Dioxygenase, domain 1"/>
    <property type="match status" value="1"/>
</dbReference>
<dbReference type="RefSeq" id="WP_161153423.1">
    <property type="nucleotide sequence ID" value="NZ_WEKT01000003.1"/>
</dbReference>
<dbReference type="AlphaFoldDB" id="A0A7X4LHP0"/>